<dbReference type="EMBL" id="SNRY01011271">
    <property type="protein sequence ID" value="KAA6304732.1"/>
    <property type="molecule type" value="Genomic_DNA"/>
</dbReference>
<protein>
    <submittedName>
        <fullName evidence="1">Uncharacterized protein</fullName>
    </submittedName>
</protein>
<evidence type="ECO:0000313" key="1">
    <source>
        <dbReference type="EMBL" id="KAA6304732.1"/>
    </source>
</evidence>
<name>A0A5J4P651_9ZZZZ</name>
<feature type="non-terminal residue" evidence="1">
    <location>
        <position position="50"/>
    </location>
</feature>
<sequence>MFERQISQNTDLGIGYFLPMRRSKVSFNLSRNGVGTFRIFKSPKARERLP</sequence>
<comment type="caution">
    <text evidence="1">The sequence shown here is derived from an EMBL/GenBank/DDBJ whole genome shotgun (WGS) entry which is preliminary data.</text>
</comment>
<gene>
    <name evidence="1" type="ORF">EZS27_043619</name>
</gene>
<organism evidence="1">
    <name type="scientific">termite gut metagenome</name>
    <dbReference type="NCBI Taxonomy" id="433724"/>
    <lineage>
        <taxon>unclassified sequences</taxon>
        <taxon>metagenomes</taxon>
        <taxon>organismal metagenomes</taxon>
    </lineage>
</organism>
<proteinExistence type="predicted"/>
<accession>A0A5J4P651</accession>
<dbReference type="AlphaFoldDB" id="A0A5J4P651"/>
<reference evidence="1" key="1">
    <citation type="submission" date="2019-03" db="EMBL/GenBank/DDBJ databases">
        <title>Single cell metagenomics reveals metabolic interactions within the superorganism composed of flagellate Streblomastix strix and complex community of Bacteroidetes bacteria on its surface.</title>
        <authorList>
            <person name="Treitli S.C."/>
            <person name="Kolisko M."/>
            <person name="Husnik F."/>
            <person name="Keeling P."/>
            <person name="Hampl V."/>
        </authorList>
    </citation>
    <scope>NUCLEOTIDE SEQUENCE</scope>
    <source>
        <strain evidence="1">STM</strain>
    </source>
</reference>